<feature type="domain" description="RNA polymerase sigma factor 70 region 4 type 2" evidence="7">
    <location>
        <begin position="106"/>
        <end position="157"/>
    </location>
</feature>
<dbReference type="Pfam" id="PF04542">
    <property type="entry name" value="Sigma70_r2"/>
    <property type="match status" value="1"/>
</dbReference>
<dbReference type="SUPFAM" id="SSF88946">
    <property type="entry name" value="Sigma2 domain of RNA polymerase sigma factors"/>
    <property type="match status" value="1"/>
</dbReference>
<feature type="domain" description="RNA polymerase sigma-70 region 2" evidence="6">
    <location>
        <begin position="13"/>
        <end position="72"/>
    </location>
</feature>
<evidence type="ECO:0000256" key="4">
    <source>
        <dbReference type="ARBA" id="ARBA00023082"/>
    </source>
</evidence>
<gene>
    <name evidence="8" type="ORF">J2S42_001367</name>
</gene>
<dbReference type="InterPro" id="IPR032710">
    <property type="entry name" value="NTF2-like_dom_sf"/>
</dbReference>
<dbReference type="Proteomes" id="UP001240236">
    <property type="component" value="Unassembled WGS sequence"/>
</dbReference>
<accession>A0AAE4AY49</accession>
<dbReference type="GO" id="GO:0016987">
    <property type="term" value="F:sigma factor activity"/>
    <property type="evidence" value="ECO:0007669"/>
    <property type="project" value="UniProtKB-KW"/>
</dbReference>
<comment type="caution">
    <text evidence="8">The sequence shown here is derived from an EMBL/GenBank/DDBJ whole genome shotgun (WGS) entry which is preliminary data.</text>
</comment>
<dbReference type="RefSeq" id="WP_307236307.1">
    <property type="nucleotide sequence ID" value="NZ_JAUSUZ010000001.1"/>
</dbReference>
<dbReference type="InterPro" id="IPR007627">
    <property type="entry name" value="RNA_pol_sigma70_r2"/>
</dbReference>
<comment type="subunit">
    <text evidence="2">Interacts transiently with the RNA polymerase catalytic core formed by RpoA, RpoB, RpoC and RpoZ (2 alpha, 1 beta, 1 beta' and 1 omega subunit) to form the RNA polymerase holoenzyme that can initiate transcription.</text>
</comment>
<dbReference type="InterPro" id="IPR014284">
    <property type="entry name" value="RNA_pol_sigma-70_dom"/>
</dbReference>
<evidence type="ECO:0000259" key="6">
    <source>
        <dbReference type="Pfam" id="PF04542"/>
    </source>
</evidence>
<organism evidence="8 9">
    <name type="scientific">Catenuloplanes indicus</name>
    <dbReference type="NCBI Taxonomy" id="137267"/>
    <lineage>
        <taxon>Bacteria</taxon>
        <taxon>Bacillati</taxon>
        <taxon>Actinomycetota</taxon>
        <taxon>Actinomycetes</taxon>
        <taxon>Micromonosporales</taxon>
        <taxon>Micromonosporaceae</taxon>
        <taxon>Catenuloplanes</taxon>
    </lineage>
</organism>
<protein>
    <submittedName>
        <fullName evidence="8">RNA polymerase sigma-70 factor (ECF subfamily)</fullName>
    </submittedName>
</protein>
<dbReference type="Pfam" id="PF08281">
    <property type="entry name" value="Sigma70_r4_2"/>
    <property type="match status" value="1"/>
</dbReference>
<dbReference type="PANTHER" id="PTHR30173:SF36">
    <property type="entry name" value="ECF RNA POLYMERASE SIGMA FACTOR SIGJ"/>
    <property type="match status" value="1"/>
</dbReference>
<dbReference type="SUPFAM" id="SSF88659">
    <property type="entry name" value="Sigma3 and sigma4 domains of RNA polymerase sigma factors"/>
    <property type="match status" value="1"/>
</dbReference>
<evidence type="ECO:0000313" key="9">
    <source>
        <dbReference type="Proteomes" id="UP001240236"/>
    </source>
</evidence>
<evidence type="ECO:0000256" key="3">
    <source>
        <dbReference type="ARBA" id="ARBA00023015"/>
    </source>
</evidence>
<comment type="similarity">
    <text evidence="1">Belongs to the sigma-70 factor family. ECF subfamily.</text>
</comment>
<evidence type="ECO:0000259" key="7">
    <source>
        <dbReference type="Pfam" id="PF08281"/>
    </source>
</evidence>
<proteinExistence type="inferred from homology"/>
<evidence type="ECO:0000256" key="5">
    <source>
        <dbReference type="ARBA" id="ARBA00023163"/>
    </source>
</evidence>
<dbReference type="PANTHER" id="PTHR30173">
    <property type="entry name" value="SIGMA 19 FACTOR"/>
    <property type="match status" value="1"/>
</dbReference>
<dbReference type="NCBIfam" id="TIGR02937">
    <property type="entry name" value="sigma70-ECF"/>
    <property type="match status" value="1"/>
</dbReference>
<keyword evidence="5" id="KW-0804">Transcription</keyword>
<keyword evidence="4" id="KW-0731">Sigma factor</keyword>
<sequence>MPPDPLAAFLGTRDRLFGIGYRMLGSVAEAEDLVQETWLRWQRTDHRTVRDPAAYLVTTITRLAINEATSARARRETYPGPWLPEPVATGPDPALGAERAEALELAVLMLLERLGARERAAYVLREAFDYPYRRIAEILEVTEPNARQLVTRARAHLAAHRRTPADPAVHRRLLDAFLAAARDGDVHRLEAVLTADAIYTADGGGVVSATLRPVSKRVPGFVAGIAGKLNAVPGVTWSVVTANGGPALLVTAPAGPLVLITVEVMDGRIHRVLAVRNPAKLRAFA</sequence>
<evidence type="ECO:0000313" key="8">
    <source>
        <dbReference type="EMBL" id="MDQ0364698.1"/>
    </source>
</evidence>
<dbReference type="InterPro" id="IPR013325">
    <property type="entry name" value="RNA_pol_sigma_r2"/>
</dbReference>
<dbReference type="GO" id="GO:0003677">
    <property type="term" value="F:DNA binding"/>
    <property type="evidence" value="ECO:0007669"/>
    <property type="project" value="InterPro"/>
</dbReference>
<dbReference type="Gene3D" id="1.10.1740.10">
    <property type="match status" value="1"/>
</dbReference>
<dbReference type="InterPro" id="IPR036388">
    <property type="entry name" value="WH-like_DNA-bd_sf"/>
</dbReference>
<name>A0AAE4AY49_9ACTN</name>
<dbReference type="InterPro" id="IPR052704">
    <property type="entry name" value="ECF_Sigma-70_Domain"/>
</dbReference>
<dbReference type="Gene3D" id="1.10.10.10">
    <property type="entry name" value="Winged helix-like DNA-binding domain superfamily/Winged helix DNA-binding domain"/>
    <property type="match status" value="1"/>
</dbReference>
<dbReference type="SUPFAM" id="SSF54427">
    <property type="entry name" value="NTF2-like"/>
    <property type="match status" value="1"/>
</dbReference>
<evidence type="ECO:0000256" key="2">
    <source>
        <dbReference type="ARBA" id="ARBA00011344"/>
    </source>
</evidence>
<evidence type="ECO:0000256" key="1">
    <source>
        <dbReference type="ARBA" id="ARBA00010641"/>
    </source>
</evidence>
<keyword evidence="9" id="KW-1185">Reference proteome</keyword>
<reference evidence="8 9" key="1">
    <citation type="submission" date="2023-07" db="EMBL/GenBank/DDBJ databases">
        <title>Sequencing the genomes of 1000 actinobacteria strains.</title>
        <authorList>
            <person name="Klenk H.-P."/>
        </authorList>
    </citation>
    <scope>NUCLEOTIDE SEQUENCE [LARGE SCALE GENOMIC DNA]</scope>
    <source>
        <strain evidence="8 9">DSM 44709</strain>
    </source>
</reference>
<dbReference type="NCBIfam" id="NF007214">
    <property type="entry name" value="PRK09636.1"/>
    <property type="match status" value="1"/>
</dbReference>
<dbReference type="EMBL" id="JAUSUZ010000001">
    <property type="protein sequence ID" value="MDQ0364698.1"/>
    <property type="molecule type" value="Genomic_DNA"/>
</dbReference>
<dbReference type="InterPro" id="IPR013249">
    <property type="entry name" value="RNA_pol_sigma70_r4_t2"/>
</dbReference>
<dbReference type="GO" id="GO:0006352">
    <property type="term" value="P:DNA-templated transcription initiation"/>
    <property type="evidence" value="ECO:0007669"/>
    <property type="project" value="InterPro"/>
</dbReference>
<dbReference type="InterPro" id="IPR013324">
    <property type="entry name" value="RNA_pol_sigma_r3/r4-like"/>
</dbReference>
<dbReference type="AlphaFoldDB" id="A0AAE4AY49"/>
<keyword evidence="3" id="KW-0805">Transcription regulation</keyword>